<dbReference type="EC" id="2.4.-.-" evidence="1"/>
<dbReference type="PANTHER" id="PTHR43179:SF7">
    <property type="entry name" value="RHAMNOSYLTRANSFERASE WBBL"/>
    <property type="match status" value="1"/>
</dbReference>
<gene>
    <name evidence="1" type="ORF">ACFPTO_15485</name>
</gene>
<reference evidence="2" key="1">
    <citation type="journal article" date="2019" name="Int. J. Syst. Evol. Microbiol.">
        <title>The Global Catalogue of Microorganisms (GCM) 10K type strain sequencing project: providing services to taxonomists for standard genome sequencing and annotation.</title>
        <authorList>
            <consortium name="The Broad Institute Genomics Platform"/>
            <consortium name="The Broad Institute Genome Sequencing Center for Infectious Disease"/>
            <person name="Wu L."/>
            <person name="Ma J."/>
        </authorList>
    </citation>
    <scope>NUCLEOTIDE SEQUENCE [LARGE SCALE GENOMIC DNA]</scope>
    <source>
        <strain evidence="2">CCUG 56042</strain>
    </source>
</reference>
<keyword evidence="1" id="KW-0328">Glycosyltransferase</keyword>
<dbReference type="RefSeq" id="WP_377712429.1">
    <property type="nucleotide sequence ID" value="NZ_JBHSMP010000017.1"/>
</dbReference>
<dbReference type="EMBL" id="JBHSMP010000017">
    <property type="protein sequence ID" value="MFC5430192.1"/>
    <property type="molecule type" value="Genomic_DNA"/>
</dbReference>
<keyword evidence="2" id="KW-1185">Reference proteome</keyword>
<organism evidence="1 2">
    <name type="scientific">Paraburkholderia denitrificans</name>
    <dbReference type="NCBI Taxonomy" id="694025"/>
    <lineage>
        <taxon>Bacteria</taxon>
        <taxon>Pseudomonadati</taxon>
        <taxon>Pseudomonadota</taxon>
        <taxon>Betaproteobacteria</taxon>
        <taxon>Burkholderiales</taxon>
        <taxon>Burkholderiaceae</taxon>
        <taxon>Paraburkholderia</taxon>
    </lineage>
</organism>
<evidence type="ECO:0000313" key="2">
    <source>
        <dbReference type="Proteomes" id="UP001596103"/>
    </source>
</evidence>
<keyword evidence="1" id="KW-0808">Transferase</keyword>
<protein>
    <submittedName>
        <fullName evidence="1">Glycosyltransferase family 2 protein</fullName>
        <ecNumber evidence="1">2.4.-.-</ecNumber>
    </submittedName>
</protein>
<evidence type="ECO:0000313" key="1">
    <source>
        <dbReference type="EMBL" id="MFC5430192.1"/>
    </source>
</evidence>
<accession>A0ABW0JB13</accession>
<dbReference type="InterPro" id="IPR029044">
    <property type="entry name" value="Nucleotide-diphossugar_trans"/>
</dbReference>
<sequence length="290" mass="32664">MDVNSLDPRTSSEPKRVAIGVVLYENSPAEIHRCLDAIARQDGPEQIAEVLFRDQSGNCLPHVHAWTDTHQPRFEVRTWTGENRGFGAGHNALFREMSSGSDAYLCLNPDGTLHPSCVKSLMSFAEMHSWNGIFEALQEPIMHPKHFDPQSGLTAWCSGACVLIPKSVYEAIDGFDDSFFLYCEDVDLSWRVKALGMHCYTVAGALFFHYAVERSGRSPEMWKSAYLLARKWRAGQFKQVALKNLTDMLDANAPALNELRGHVTEMPMEAVFRARPDFEHNLVFATPIWS</sequence>
<dbReference type="PANTHER" id="PTHR43179">
    <property type="entry name" value="RHAMNOSYLTRANSFERASE WBBL"/>
    <property type="match status" value="1"/>
</dbReference>
<dbReference type="Proteomes" id="UP001596103">
    <property type="component" value="Unassembled WGS sequence"/>
</dbReference>
<proteinExistence type="predicted"/>
<dbReference type="GO" id="GO:0016757">
    <property type="term" value="F:glycosyltransferase activity"/>
    <property type="evidence" value="ECO:0007669"/>
    <property type="project" value="UniProtKB-KW"/>
</dbReference>
<comment type="caution">
    <text evidence="1">The sequence shown here is derived from an EMBL/GenBank/DDBJ whole genome shotgun (WGS) entry which is preliminary data.</text>
</comment>
<name>A0ABW0JB13_9BURK</name>
<dbReference type="Gene3D" id="3.90.550.10">
    <property type="entry name" value="Spore Coat Polysaccharide Biosynthesis Protein SpsA, Chain A"/>
    <property type="match status" value="1"/>
</dbReference>
<dbReference type="SUPFAM" id="SSF53448">
    <property type="entry name" value="Nucleotide-diphospho-sugar transferases"/>
    <property type="match status" value="1"/>
</dbReference>
<dbReference type="CDD" id="cd04186">
    <property type="entry name" value="GT_2_like_c"/>
    <property type="match status" value="1"/>
</dbReference>